<keyword evidence="2" id="KW-0238">DNA-binding</keyword>
<evidence type="ECO:0000256" key="2">
    <source>
        <dbReference type="ARBA" id="ARBA00023125"/>
    </source>
</evidence>
<sequence length="200" mass="22474">MTGKLFGYARVSTDAQSLERQLDILKEFGVLEADVFTDKISGTKLHRPQLDQLQRILRAGDTVIVESLSRLSRSTKDLLAILEDWQVRNIAFISIKERLDFSTATGKLILTVLAAIAAFERDITYTRVREGLASARARGRVGGRKPMDKKKLEQALKLYDAKSLTLSEIREATGVSASVIYRALWKRRDRDASKENPHNG</sequence>
<dbReference type="InterPro" id="IPR036162">
    <property type="entry name" value="Resolvase-like_N_sf"/>
</dbReference>
<accession>A0ABW0R213</accession>
<evidence type="ECO:0000313" key="7">
    <source>
        <dbReference type="Proteomes" id="UP001596108"/>
    </source>
</evidence>
<reference evidence="7" key="1">
    <citation type="journal article" date="2019" name="Int. J. Syst. Evol. Microbiol.">
        <title>The Global Catalogue of Microorganisms (GCM) 10K type strain sequencing project: providing services to taxonomists for standard genome sequencing and annotation.</title>
        <authorList>
            <consortium name="The Broad Institute Genomics Platform"/>
            <consortium name="The Broad Institute Genome Sequencing Center for Infectious Disease"/>
            <person name="Wu L."/>
            <person name="Ma J."/>
        </authorList>
    </citation>
    <scope>NUCLEOTIDE SEQUENCE [LARGE SCALE GENOMIC DNA]</scope>
    <source>
        <strain evidence="7">CGMCC 1.18578</strain>
    </source>
</reference>
<keyword evidence="1" id="KW-0229">DNA integration</keyword>
<dbReference type="PROSITE" id="PS51736">
    <property type="entry name" value="RECOMBINASES_3"/>
    <property type="match status" value="1"/>
</dbReference>
<evidence type="ECO:0000313" key="6">
    <source>
        <dbReference type="EMBL" id="MFC5530479.1"/>
    </source>
</evidence>
<evidence type="ECO:0000256" key="4">
    <source>
        <dbReference type="PROSITE-ProRule" id="PRU10137"/>
    </source>
</evidence>
<dbReference type="CDD" id="cd03768">
    <property type="entry name" value="SR_ResInv"/>
    <property type="match status" value="1"/>
</dbReference>
<dbReference type="Pfam" id="PF00239">
    <property type="entry name" value="Resolvase"/>
    <property type="match status" value="1"/>
</dbReference>
<protein>
    <submittedName>
        <fullName evidence="6">Recombinase family protein</fullName>
    </submittedName>
</protein>
<dbReference type="SMART" id="SM00857">
    <property type="entry name" value="Resolvase"/>
    <property type="match status" value="1"/>
</dbReference>
<comment type="caution">
    <text evidence="6">The sequence shown here is derived from an EMBL/GenBank/DDBJ whole genome shotgun (WGS) entry which is preliminary data.</text>
</comment>
<gene>
    <name evidence="6" type="ORF">ACFPQ4_13665</name>
</gene>
<name>A0ABW0R213_9BACL</name>
<keyword evidence="3" id="KW-0233">DNA recombination</keyword>
<dbReference type="EMBL" id="JBHSNC010000042">
    <property type="protein sequence ID" value="MFC5530479.1"/>
    <property type="molecule type" value="Genomic_DNA"/>
</dbReference>
<organism evidence="6 7">
    <name type="scientific">Cohnella yongneupensis</name>
    <dbReference type="NCBI Taxonomy" id="425006"/>
    <lineage>
        <taxon>Bacteria</taxon>
        <taxon>Bacillati</taxon>
        <taxon>Bacillota</taxon>
        <taxon>Bacilli</taxon>
        <taxon>Bacillales</taxon>
        <taxon>Paenibacillaceae</taxon>
        <taxon>Cohnella</taxon>
    </lineage>
</organism>
<dbReference type="PANTHER" id="PTHR30461:SF2">
    <property type="entry name" value="SERINE RECOMBINASE PINE-RELATED"/>
    <property type="match status" value="1"/>
</dbReference>
<dbReference type="Proteomes" id="UP001596108">
    <property type="component" value="Unassembled WGS sequence"/>
</dbReference>
<evidence type="ECO:0000256" key="1">
    <source>
        <dbReference type="ARBA" id="ARBA00022908"/>
    </source>
</evidence>
<keyword evidence="7" id="KW-1185">Reference proteome</keyword>
<dbReference type="RefSeq" id="WP_378112417.1">
    <property type="nucleotide sequence ID" value="NZ_JBHSNC010000042.1"/>
</dbReference>
<evidence type="ECO:0000256" key="3">
    <source>
        <dbReference type="ARBA" id="ARBA00023172"/>
    </source>
</evidence>
<dbReference type="SUPFAM" id="SSF53041">
    <property type="entry name" value="Resolvase-like"/>
    <property type="match status" value="1"/>
</dbReference>
<proteinExistence type="predicted"/>
<dbReference type="PANTHER" id="PTHR30461">
    <property type="entry name" value="DNA-INVERTASE FROM LAMBDOID PROPHAGE"/>
    <property type="match status" value="1"/>
</dbReference>
<feature type="active site" description="O-(5'-phospho-DNA)-serine intermediate" evidence="4">
    <location>
        <position position="12"/>
    </location>
</feature>
<dbReference type="PROSITE" id="PS00397">
    <property type="entry name" value="RECOMBINASES_1"/>
    <property type="match status" value="1"/>
</dbReference>
<feature type="domain" description="Resolvase/invertase-type recombinase catalytic" evidence="5">
    <location>
        <begin position="4"/>
        <end position="139"/>
    </location>
</feature>
<dbReference type="InterPro" id="IPR050639">
    <property type="entry name" value="SSR_resolvase"/>
</dbReference>
<dbReference type="InterPro" id="IPR006119">
    <property type="entry name" value="Resolv_N"/>
</dbReference>
<dbReference type="InterPro" id="IPR006118">
    <property type="entry name" value="Recombinase_CS"/>
</dbReference>
<dbReference type="Gene3D" id="3.40.50.1390">
    <property type="entry name" value="Resolvase, N-terminal catalytic domain"/>
    <property type="match status" value="1"/>
</dbReference>
<evidence type="ECO:0000259" key="5">
    <source>
        <dbReference type="PROSITE" id="PS51736"/>
    </source>
</evidence>